<evidence type="ECO:0000313" key="2">
    <source>
        <dbReference type="EMBL" id="TXK11348.1"/>
    </source>
</evidence>
<dbReference type="OrthoDB" id="3541350at2"/>
<evidence type="ECO:0000313" key="3">
    <source>
        <dbReference type="Proteomes" id="UP000321949"/>
    </source>
</evidence>
<dbReference type="AlphaFoldDB" id="A0A5C8I046"/>
<dbReference type="Pfam" id="PF12728">
    <property type="entry name" value="HTH_17"/>
    <property type="match status" value="1"/>
</dbReference>
<dbReference type="RefSeq" id="WP_147051120.1">
    <property type="nucleotide sequence ID" value="NZ_BKAH01000012.1"/>
</dbReference>
<proteinExistence type="predicted"/>
<accession>A0A5C8I046</accession>
<feature type="domain" description="Helix-turn-helix" evidence="1">
    <location>
        <begin position="29"/>
        <end position="75"/>
    </location>
</feature>
<name>A0A5C8I046_9MICO</name>
<reference evidence="2 3" key="1">
    <citation type="submission" date="2019-08" db="EMBL/GenBank/DDBJ databases">
        <authorList>
            <person name="Dong K."/>
        </authorList>
    </citation>
    <scope>NUCLEOTIDE SEQUENCE [LARGE SCALE GENOMIC DNA]</scope>
    <source>
        <strain evidence="2 3">K-1</strain>
    </source>
</reference>
<dbReference type="InterPro" id="IPR041657">
    <property type="entry name" value="HTH_17"/>
</dbReference>
<keyword evidence="3" id="KW-1185">Reference proteome</keyword>
<sequence>MALNDNTQPASTKNDERMTLDRALSRTHLTIDETCHVLNISRPLAYRHAKAGDTFPVIKIGNVYRVPVIPLLRWMGITQADEDALRARLAASISA</sequence>
<dbReference type="Proteomes" id="UP000321949">
    <property type="component" value="Unassembled WGS sequence"/>
</dbReference>
<comment type="caution">
    <text evidence="2">The sequence shown here is derived from an EMBL/GenBank/DDBJ whole genome shotgun (WGS) entry which is preliminary data.</text>
</comment>
<dbReference type="EMBL" id="VRSX01000003">
    <property type="protein sequence ID" value="TXK11348.1"/>
    <property type="molecule type" value="Genomic_DNA"/>
</dbReference>
<protein>
    <submittedName>
        <fullName evidence="2">Helix-turn-helix domain-containing protein</fullName>
    </submittedName>
</protein>
<evidence type="ECO:0000259" key="1">
    <source>
        <dbReference type="Pfam" id="PF12728"/>
    </source>
</evidence>
<organism evidence="2 3">
    <name type="scientific">Microbacterium saccharophilum</name>
    <dbReference type="NCBI Taxonomy" id="1213358"/>
    <lineage>
        <taxon>Bacteria</taxon>
        <taxon>Bacillati</taxon>
        <taxon>Actinomycetota</taxon>
        <taxon>Actinomycetes</taxon>
        <taxon>Micrococcales</taxon>
        <taxon>Microbacteriaceae</taxon>
        <taxon>Microbacterium</taxon>
    </lineage>
</organism>
<gene>
    <name evidence="2" type="ORF">FVP74_08380</name>
</gene>